<dbReference type="Gene3D" id="2.40.30.10">
    <property type="entry name" value="Translation factors"/>
    <property type="match status" value="1"/>
</dbReference>
<dbReference type="PANTHER" id="PTHR47878:SF1">
    <property type="entry name" value="FLAVODOXIN_FERREDOXIN--NADP REDUCTASE"/>
    <property type="match status" value="1"/>
</dbReference>
<dbReference type="PROSITE" id="PS51384">
    <property type="entry name" value="FAD_FR"/>
    <property type="match status" value="1"/>
</dbReference>
<dbReference type="Pfam" id="PF00175">
    <property type="entry name" value="NAD_binding_1"/>
    <property type="match status" value="1"/>
</dbReference>
<feature type="domain" description="FAD-binding FR-type" evidence="10">
    <location>
        <begin position="2"/>
        <end position="106"/>
    </location>
</feature>
<evidence type="ECO:0000256" key="2">
    <source>
        <dbReference type="ARBA" id="ARBA00008312"/>
    </source>
</evidence>
<dbReference type="SUPFAM" id="SSF52343">
    <property type="entry name" value="Ferredoxin reductase-like, C-terminal NADP-linked domain"/>
    <property type="match status" value="1"/>
</dbReference>
<dbReference type="EMBL" id="JBHSAF010000006">
    <property type="protein sequence ID" value="MFC3913110.1"/>
    <property type="molecule type" value="Genomic_DNA"/>
</dbReference>
<protein>
    <recommendedName>
        <fullName evidence="3">ferredoxin--NADP(+) reductase</fullName>
        <ecNumber evidence="3">1.18.1.2</ecNumber>
    </recommendedName>
</protein>
<dbReference type="RefSeq" id="WP_377151347.1">
    <property type="nucleotide sequence ID" value="NZ_JBHSAF010000006.1"/>
</dbReference>
<keyword evidence="6" id="KW-0274">FAD</keyword>
<keyword evidence="7" id="KW-0521">NADP</keyword>
<accession>A0ABV8CLP8</accession>
<evidence type="ECO:0000256" key="6">
    <source>
        <dbReference type="ARBA" id="ARBA00022827"/>
    </source>
</evidence>
<dbReference type="InterPro" id="IPR001433">
    <property type="entry name" value="OxRdtase_FAD/NAD-bd"/>
</dbReference>
<keyword evidence="5" id="KW-0547">Nucleotide-binding</keyword>
<dbReference type="InterPro" id="IPR051930">
    <property type="entry name" value="FNR_type-1"/>
</dbReference>
<dbReference type="Gene3D" id="3.40.50.80">
    <property type="entry name" value="Nucleotide-binding domain of ferredoxin-NADP reductase (FNR) module"/>
    <property type="match status" value="1"/>
</dbReference>
<evidence type="ECO:0000256" key="9">
    <source>
        <dbReference type="ARBA" id="ARBA00047776"/>
    </source>
</evidence>
<evidence type="ECO:0000256" key="7">
    <source>
        <dbReference type="ARBA" id="ARBA00022857"/>
    </source>
</evidence>
<evidence type="ECO:0000256" key="5">
    <source>
        <dbReference type="ARBA" id="ARBA00022741"/>
    </source>
</evidence>
<organism evidence="11 12">
    <name type="scientific">Pseudaeromonas sharmana</name>
    <dbReference type="NCBI Taxonomy" id="328412"/>
    <lineage>
        <taxon>Bacteria</taxon>
        <taxon>Pseudomonadati</taxon>
        <taxon>Pseudomonadota</taxon>
        <taxon>Gammaproteobacteria</taxon>
        <taxon>Aeromonadales</taxon>
        <taxon>Aeromonadaceae</taxon>
        <taxon>Pseudaeromonas</taxon>
    </lineage>
</organism>
<dbReference type="GO" id="GO:0004324">
    <property type="term" value="F:ferredoxin-NADP+ reductase activity"/>
    <property type="evidence" value="ECO:0007669"/>
    <property type="project" value="UniProtKB-EC"/>
</dbReference>
<comment type="caution">
    <text evidence="11">The sequence shown here is derived from an EMBL/GenBank/DDBJ whole genome shotgun (WGS) entry which is preliminary data.</text>
</comment>
<dbReference type="InterPro" id="IPR033892">
    <property type="entry name" value="FNR_bac"/>
</dbReference>
<keyword evidence="4" id="KW-0285">Flavoprotein</keyword>
<dbReference type="SUPFAM" id="SSF63380">
    <property type="entry name" value="Riboflavin synthase domain-like"/>
    <property type="match status" value="1"/>
</dbReference>
<keyword evidence="8 11" id="KW-0560">Oxidoreductase</keyword>
<evidence type="ECO:0000259" key="10">
    <source>
        <dbReference type="PROSITE" id="PS51384"/>
    </source>
</evidence>
<name>A0ABV8CLP8_9GAMM</name>
<keyword evidence="12" id="KW-1185">Reference proteome</keyword>
<evidence type="ECO:0000256" key="4">
    <source>
        <dbReference type="ARBA" id="ARBA00022630"/>
    </source>
</evidence>
<dbReference type="Proteomes" id="UP001595692">
    <property type="component" value="Unassembled WGS sequence"/>
</dbReference>
<comment type="similarity">
    <text evidence="2">Belongs to the ferredoxin--NADP reductase type 1 family.</text>
</comment>
<dbReference type="PANTHER" id="PTHR47878">
    <property type="entry name" value="OXIDOREDUCTASE FAD/NAD(P)-BINDING DOMAIN PROTEIN"/>
    <property type="match status" value="1"/>
</dbReference>
<dbReference type="EC" id="1.18.1.2" evidence="3"/>
<reference evidence="12" key="1">
    <citation type="journal article" date="2019" name="Int. J. Syst. Evol. Microbiol.">
        <title>The Global Catalogue of Microorganisms (GCM) 10K type strain sequencing project: providing services to taxonomists for standard genome sequencing and annotation.</title>
        <authorList>
            <consortium name="The Broad Institute Genomics Platform"/>
            <consortium name="The Broad Institute Genome Sequencing Center for Infectious Disease"/>
            <person name="Wu L."/>
            <person name="Ma J."/>
        </authorList>
    </citation>
    <scope>NUCLEOTIDE SEQUENCE [LARGE SCALE GENOMIC DNA]</scope>
    <source>
        <strain evidence="12">CCUG 54939</strain>
    </source>
</reference>
<dbReference type="InterPro" id="IPR039261">
    <property type="entry name" value="FNR_nucleotide-bd"/>
</dbReference>
<comment type="cofactor">
    <cofactor evidence="1">
        <name>FAD</name>
        <dbReference type="ChEBI" id="CHEBI:57692"/>
    </cofactor>
</comment>
<sequence>MTEWVSGRVSAVRHWSDKLFSLRVEADLAPYQAGQFTRLALWLPAADGGQERVAHAYSFVNPPGVGYHEFYIVLIPDGRLTPHLQQLQPGASVWLARQASGFLTLAELPAGRDLWMLSTGTAIGPFLSLLAEGGLAERYAQLVLAHGVRLGQELNYRDEITQLQARWPNRLHYVPFVTREVWPEGLAGRIPAAIEQGTLERHVGLPFSVEHSRFVLCGNPQMVKETQLALQQRGFRKHLRREAGEICMENYW</sequence>
<dbReference type="InterPro" id="IPR017938">
    <property type="entry name" value="Riboflavin_synthase-like_b-brl"/>
</dbReference>
<comment type="catalytic activity">
    <reaction evidence="9">
        <text>2 reduced [2Fe-2S]-[ferredoxin] + NADP(+) + H(+) = 2 oxidized [2Fe-2S]-[ferredoxin] + NADPH</text>
        <dbReference type="Rhea" id="RHEA:20125"/>
        <dbReference type="Rhea" id="RHEA-COMP:10000"/>
        <dbReference type="Rhea" id="RHEA-COMP:10001"/>
        <dbReference type="ChEBI" id="CHEBI:15378"/>
        <dbReference type="ChEBI" id="CHEBI:33737"/>
        <dbReference type="ChEBI" id="CHEBI:33738"/>
        <dbReference type="ChEBI" id="CHEBI:57783"/>
        <dbReference type="ChEBI" id="CHEBI:58349"/>
        <dbReference type="EC" id="1.18.1.2"/>
    </reaction>
</comment>
<evidence type="ECO:0000256" key="1">
    <source>
        <dbReference type="ARBA" id="ARBA00001974"/>
    </source>
</evidence>
<evidence type="ECO:0000313" key="11">
    <source>
        <dbReference type="EMBL" id="MFC3913110.1"/>
    </source>
</evidence>
<dbReference type="CDD" id="cd06195">
    <property type="entry name" value="FNR1"/>
    <property type="match status" value="1"/>
</dbReference>
<evidence type="ECO:0000256" key="8">
    <source>
        <dbReference type="ARBA" id="ARBA00023002"/>
    </source>
</evidence>
<dbReference type="InterPro" id="IPR017927">
    <property type="entry name" value="FAD-bd_FR_type"/>
</dbReference>
<evidence type="ECO:0000256" key="3">
    <source>
        <dbReference type="ARBA" id="ARBA00013223"/>
    </source>
</evidence>
<gene>
    <name evidence="11" type="ORF">ACFOSS_06460</name>
</gene>
<evidence type="ECO:0000313" key="12">
    <source>
        <dbReference type="Proteomes" id="UP001595692"/>
    </source>
</evidence>
<proteinExistence type="inferred from homology"/>